<evidence type="ECO:0000313" key="3">
    <source>
        <dbReference type="Proteomes" id="UP001255856"/>
    </source>
</evidence>
<feature type="compositionally biased region" description="Pro residues" evidence="1">
    <location>
        <begin position="277"/>
        <end position="286"/>
    </location>
</feature>
<name>A0AAD9II76_PROWI</name>
<feature type="region of interest" description="Disordered" evidence="1">
    <location>
        <begin position="410"/>
        <end position="478"/>
    </location>
</feature>
<accession>A0AAD9II76</accession>
<comment type="caution">
    <text evidence="2">The sequence shown here is derived from an EMBL/GenBank/DDBJ whole genome shotgun (WGS) entry which is preliminary data.</text>
</comment>
<feature type="region of interest" description="Disordered" evidence="1">
    <location>
        <begin position="563"/>
        <end position="659"/>
    </location>
</feature>
<dbReference type="EMBL" id="JASFZW010000006">
    <property type="protein sequence ID" value="KAK2077635.1"/>
    <property type="molecule type" value="Genomic_DNA"/>
</dbReference>
<feature type="compositionally biased region" description="Low complexity" evidence="1">
    <location>
        <begin position="417"/>
        <end position="433"/>
    </location>
</feature>
<feature type="compositionally biased region" description="Polar residues" evidence="1">
    <location>
        <begin position="650"/>
        <end position="659"/>
    </location>
</feature>
<feature type="region of interest" description="Disordered" evidence="1">
    <location>
        <begin position="256"/>
        <end position="286"/>
    </location>
</feature>
<feature type="region of interest" description="Disordered" evidence="1">
    <location>
        <begin position="368"/>
        <end position="397"/>
    </location>
</feature>
<feature type="compositionally biased region" description="Basic and acidic residues" evidence="1">
    <location>
        <begin position="124"/>
        <end position="134"/>
    </location>
</feature>
<feature type="compositionally biased region" description="Basic and acidic residues" evidence="1">
    <location>
        <begin position="538"/>
        <end position="547"/>
    </location>
</feature>
<gene>
    <name evidence="2" type="ORF">QBZ16_004481</name>
</gene>
<organism evidence="2 3">
    <name type="scientific">Prototheca wickerhamii</name>
    <dbReference type="NCBI Taxonomy" id="3111"/>
    <lineage>
        <taxon>Eukaryota</taxon>
        <taxon>Viridiplantae</taxon>
        <taxon>Chlorophyta</taxon>
        <taxon>core chlorophytes</taxon>
        <taxon>Trebouxiophyceae</taxon>
        <taxon>Chlorellales</taxon>
        <taxon>Chlorellaceae</taxon>
        <taxon>Prototheca</taxon>
    </lineage>
</organism>
<feature type="region of interest" description="Disordered" evidence="1">
    <location>
        <begin position="310"/>
        <end position="329"/>
    </location>
</feature>
<sequence>MSGLELPDWNAAMRGSLELDFQFEVNSFAMSPTPKKLNRGLTPMHSGVKGRAVRVGVGGAAAVPSSCPRPSTGLEGVLKRLAFASAAAAEPDDSPAAPDAASRQLCFGSLEATPPPAAELGAPDLRRETSDPGPRHVRFATPGDDRDEGKSPLVPGSAISEAGSTPYHGLLKKYGVATPEWEDDELDASGGDWAALAPSAPDAIRALSATPPAARAADTWQANRLFGDEAVSSPESAVGGLTPGCATPAILLGGGARGQSAARHRLAEGRGGAAPTPRGPPPPTPLPLFSPSTGAVAVHTDFVLFASRAPSHEPQQEPASPEFPSPCPGTLRSWPVADLSPMTSPWRGVDGVRRTREGVPLETPATVTVFRGGRPSTGRRTQSRSAGSETGSAGSLGSVATDLFGAAAEEAGRGRAGDSASPSSAEPATECAPGQDVGAHRTPGLSRPKTPSRLGSAVRVPSQGADDPAARERSPSKHRNRELAALMADLSLGEGQAAAPGGTLAVLTPVRATAAVRRATGQSMAATPARRSARKLGRQAEGEDAHRASELALVSTDFAYVPNPALAEPAGPAASPLVAQDSSPALSDRTPLGHANRAVTRSARKQRSSQAAGETPTQAGRPRAAAAKAKAAPTPGMSPTEQGIRRSLRKSQSTLSRRE</sequence>
<feature type="compositionally biased region" description="Low complexity" evidence="1">
    <location>
        <begin position="616"/>
        <end position="635"/>
    </location>
</feature>
<dbReference type="AlphaFoldDB" id="A0AAD9II76"/>
<feature type="region of interest" description="Disordered" evidence="1">
    <location>
        <begin position="518"/>
        <end position="547"/>
    </location>
</feature>
<proteinExistence type="predicted"/>
<feature type="compositionally biased region" description="Polar residues" evidence="1">
    <location>
        <begin position="378"/>
        <end position="395"/>
    </location>
</feature>
<protein>
    <submittedName>
        <fullName evidence="2">Uncharacterized protein</fullName>
    </submittedName>
</protein>
<evidence type="ECO:0000313" key="2">
    <source>
        <dbReference type="EMBL" id="KAK2077635.1"/>
    </source>
</evidence>
<dbReference type="Proteomes" id="UP001255856">
    <property type="component" value="Unassembled WGS sequence"/>
</dbReference>
<keyword evidence="3" id="KW-1185">Reference proteome</keyword>
<evidence type="ECO:0000256" key="1">
    <source>
        <dbReference type="SAM" id="MobiDB-lite"/>
    </source>
</evidence>
<reference evidence="2" key="1">
    <citation type="submission" date="2021-01" db="EMBL/GenBank/DDBJ databases">
        <authorList>
            <person name="Eckstrom K.M.E."/>
        </authorList>
    </citation>
    <scope>NUCLEOTIDE SEQUENCE</scope>
    <source>
        <strain evidence="2">UVCC 0001</strain>
    </source>
</reference>
<feature type="region of interest" description="Disordered" evidence="1">
    <location>
        <begin position="110"/>
        <end position="162"/>
    </location>
</feature>